<reference evidence="3 4" key="1">
    <citation type="submission" date="2019-02" db="EMBL/GenBank/DDBJ databases">
        <title>Genome sequencing of the rare red list fungi Antrodiella citrinella (Flaviporus citrinellus).</title>
        <authorList>
            <person name="Buettner E."/>
            <person name="Kellner H."/>
        </authorList>
    </citation>
    <scope>NUCLEOTIDE SEQUENCE [LARGE SCALE GENOMIC DNA]</scope>
    <source>
        <strain evidence="3 4">DSM 108506</strain>
    </source>
</reference>
<evidence type="ECO:0000313" key="4">
    <source>
        <dbReference type="Proteomes" id="UP000308730"/>
    </source>
</evidence>
<name>A0A4S4MWV2_9APHY</name>
<evidence type="ECO:0000259" key="2">
    <source>
        <dbReference type="Pfam" id="PF00501"/>
    </source>
</evidence>
<comment type="similarity">
    <text evidence="1">Belongs to the ATP-dependent AMP-binding enzyme family.</text>
</comment>
<gene>
    <name evidence="3" type="ORF">EUX98_g4125</name>
</gene>
<dbReference type="Proteomes" id="UP000308730">
    <property type="component" value="Unassembled WGS sequence"/>
</dbReference>
<dbReference type="Gene3D" id="3.40.50.12780">
    <property type="entry name" value="N-terminal domain of ligase-like"/>
    <property type="match status" value="1"/>
</dbReference>
<dbReference type="EMBL" id="SGPM01000095">
    <property type="protein sequence ID" value="THH30067.1"/>
    <property type="molecule type" value="Genomic_DNA"/>
</dbReference>
<evidence type="ECO:0000313" key="3">
    <source>
        <dbReference type="EMBL" id="THH30067.1"/>
    </source>
</evidence>
<dbReference type="OrthoDB" id="429813at2759"/>
<dbReference type="PANTHER" id="PTHR43201:SF8">
    <property type="entry name" value="ACYL-COA SYNTHETASE FAMILY MEMBER 3"/>
    <property type="match status" value="1"/>
</dbReference>
<organism evidence="3 4">
    <name type="scientific">Antrodiella citrinella</name>
    <dbReference type="NCBI Taxonomy" id="2447956"/>
    <lineage>
        <taxon>Eukaryota</taxon>
        <taxon>Fungi</taxon>
        <taxon>Dikarya</taxon>
        <taxon>Basidiomycota</taxon>
        <taxon>Agaricomycotina</taxon>
        <taxon>Agaricomycetes</taxon>
        <taxon>Polyporales</taxon>
        <taxon>Steccherinaceae</taxon>
        <taxon>Antrodiella</taxon>
    </lineage>
</organism>
<dbReference type="PANTHER" id="PTHR43201">
    <property type="entry name" value="ACYL-COA SYNTHETASE"/>
    <property type="match status" value="1"/>
</dbReference>
<dbReference type="AlphaFoldDB" id="A0A4S4MWV2"/>
<dbReference type="InterPro" id="IPR000873">
    <property type="entry name" value="AMP-dep_synth/lig_dom"/>
</dbReference>
<dbReference type="Pfam" id="PF00501">
    <property type="entry name" value="AMP-binding"/>
    <property type="match status" value="1"/>
</dbReference>
<dbReference type="InterPro" id="IPR042099">
    <property type="entry name" value="ANL_N_sf"/>
</dbReference>
<sequence length="542" mass="60231">MSTYIGLTHLSILEQAASTYPSRLAFRVPQLAAGSDVEVEEWRPITYSQFNLAVKLYAKYWSRTLTADGIPPQSVVGMWLSGLSYVDALHIYGMARAGFIPQLFSLRLPNPEVILELLSKGDARALIHDPSFESILRDAPVSVHVAVEVKDDDVEDVPLPELSAPQSAEDIVMIFHTSGSTSGSPKLVRCSYKWLDCMIAKLGVTCRPRNQHVQDVSVWMGSMSHIGQTCMLLGALQHGSCTIQPTKIAFSSEELMDMVARCRLNRLNQFATFLASHLRASRQNPKLLRTLADFDEVLYSGLALPREEEDWAYQNGVRLRNLFGSTECGAMMLSVGGSGAHARALRPIEGTSYGFFPVTPSDPEVPHQNANQQLLEMVILSASGDCPDPHLRSAVDGHFHTGDMFVEVAPGSYMSRGRDDDWIKSENSLRCDTKAIEDNVRATCADFVAECIVVGNGRPSPALFIEPKAGYADEEKLKKDIIRRTRHFHSRRYLHERITSTKFVFVVPTGTLPRTATKGNIRRRAVEDMFKDMLDGIYGMSF</sequence>
<proteinExistence type="inferred from homology"/>
<dbReference type="Pfam" id="PF23562">
    <property type="entry name" value="AMP-binding_C_3"/>
    <property type="match status" value="1"/>
</dbReference>
<comment type="caution">
    <text evidence="3">The sequence shown here is derived from an EMBL/GenBank/DDBJ whole genome shotgun (WGS) entry which is preliminary data.</text>
</comment>
<accession>A0A4S4MWV2</accession>
<protein>
    <recommendedName>
        <fullName evidence="2">AMP-dependent synthetase/ligase domain-containing protein</fullName>
    </recommendedName>
</protein>
<keyword evidence="4" id="KW-1185">Reference proteome</keyword>
<feature type="domain" description="AMP-dependent synthetase/ligase" evidence="2">
    <location>
        <begin position="14"/>
        <end position="334"/>
    </location>
</feature>
<dbReference type="GO" id="GO:0031956">
    <property type="term" value="F:medium-chain fatty acid-CoA ligase activity"/>
    <property type="evidence" value="ECO:0007669"/>
    <property type="project" value="TreeGrafter"/>
</dbReference>
<evidence type="ECO:0000256" key="1">
    <source>
        <dbReference type="ARBA" id="ARBA00006432"/>
    </source>
</evidence>
<dbReference type="GO" id="GO:0006631">
    <property type="term" value="P:fatty acid metabolic process"/>
    <property type="evidence" value="ECO:0007669"/>
    <property type="project" value="TreeGrafter"/>
</dbReference>
<dbReference type="SUPFAM" id="SSF56801">
    <property type="entry name" value="Acetyl-CoA synthetase-like"/>
    <property type="match status" value="1"/>
</dbReference>